<dbReference type="Proteomes" id="UP000501128">
    <property type="component" value="Plasmid unnamed2"/>
</dbReference>
<accession>A0A7L5DVU0</accession>
<dbReference type="EMBL" id="CP051679">
    <property type="protein sequence ID" value="QJD81702.1"/>
    <property type="molecule type" value="Genomic_DNA"/>
</dbReference>
<evidence type="ECO:0000313" key="1">
    <source>
        <dbReference type="EMBL" id="QJD81702.1"/>
    </source>
</evidence>
<name>A0A7L5DVU0_9BACT</name>
<sequence length="124" mass="14947">MSTTAFATMYPPWFVSWNHFYGVILHDEAQDDEEYTWAMEPVLHEGVTRYYIIQNSPYRYQVRYVQQQALAELRAKRFNFEEANVIYQAVQRYANEFKDSVFYDRLRPLVDKLEGIARRVPYQS</sequence>
<evidence type="ECO:0000313" key="2">
    <source>
        <dbReference type="Proteomes" id="UP000501128"/>
    </source>
</evidence>
<dbReference type="AlphaFoldDB" id="A0A7L5DVU0"/>
<proteinExistence type="predicted"/>
<organism evidence="1 2">
    <name type="scientific">Spirosoma rhododendri</name>
    <dbReference type="NCBI Taxonomy" id="2728024"/>
    <lineage>
        <taxon>Bacteria</taxon>
        <taxon>Pseudomonadati</taxon>
        <taxon>Bacteroidota</taxon>
        <taxon>Cytophagia</taxon>
        <taxon>Cytophagales</taxon>
        <taxon>Cytophagaceae</taxon>
        <taxon>Spirosoma</taxon>
    </lineage>
</organism>
<keyword evidence="1" id="KW-0614">Plasmid</keyword>
<dbReference type="RefSeq" id="WP_169553719.1">
    <property type="nucleotide sequence ID" value="NZ_CP051679.1"/>
</dbReference>
<reference evidence="1 2" key="1">
    <citation type="submission" date="2020-04" db="EMBL/GenBank/DDBJ databases">
        <title>Genome sequencing of novel species.</title>
        <authorList>
            <person name="Heo J."/>
            <person name="Kim S.-J."/>
            <person name="Kim J.-S."/>
            <person name="Hong S.-B."/>
            <person name="Kwon S.-W."/>
        </authorList>
    </citation>
    <scope>NUCLEOTIDE SEQUENCE [LARGE SCALE GENOMIC DNA]</scope>
    <source>
        <strain evidence="1 2">CJU-R4</strain>
        <plasmid evidence="1 2">unnamed2</plasmid>
    </source>
</reference>
<geneLocation type="plasmid" evidence="1 2">
    <name>unnamed2</name>
</geneLocation>
<keyword evidence="2" id="KW-1185">Reference proteome</keyword>
<dbReference type="KEGG" id="srho:HH216_25425"/>
<gene>
    <name evidence="1" type="ORF">HH216_25425</name>
</gene>
<protein>
    <submittedName>
        <fullName evidence="1">Uncharacterized protein</fullName>
    </submittedName>
</protein>